<evidence type="ECO:0000256" key="3">
    <source>
        <dbReference type="ARBA" id="ARBA00022475"/>
    </source>
</evidence>
<evidence type="ECO:0000256" key="2">
    <source>
        <dbReference type="ARBA" id="ARBA00008685"/>
    </source>
</evidence>
<feature type="region of interest" description="Disordered" evidence="9">
    <location>
        <begin position="373"/>
        <end position="399"/>
    </location>
</feature>
<dbReference type="AlphaFoldDB" id="A0A8D9EA54"/>
<dbReference type="EMBL" id="HBUF01462786">
    <property type="protein sequence ID" value="CAG6744254.1"/>
    <property type="molecule type" value="Transcribed_RNA"/>
</dbReference>
<accession>A0A8D9EA54</accession>
<feature type="domain" description="Ionotropic glutamate receptor C-terminal" evidence="11">
    <location>
        <begin position="116"/>
        <end position="350"/>
    </location>
</feature>
<dbReference type="GO" id="GO:0015276">
    <property type="term" value="F:ligand-gated monoatomic ion channel activity"/>
    <property type="evidence" value="ECO:0007669"/>
    <property type="project" value="InterPro"/>
</dbReference>
<evidence type="ECO:0000256" key="9">
    <source>
        <dbReference type="SAM" id="MobiDB-lite"/>
    </source>
</evidence>
<dbReference type="PANTHER" id="PTHR42643">
    <property type="entry name" value="IONOTROPIC RECEPTOR 20A-RELATED"/>
    <property type="match status" value="1"/>
</dbReference>
<protein>
    <submittedName>
        <fullName evidence="12">Glutamate receptor 3</fullName>
    </submittedName>
</protein>
<reference evidence="12" key="1">
    <citation type="submission" date="2021-05" db="EMBL/GenBank/DDBJ databases">
        <authorList>
            <person name="Alioto T."/>
            <person name="Alioto T."/>
            <person name="Gomez Garrido J."/>
        </authorList>
    </citation>
    <scope>NUCLEOTIDE SEQUENCE</scope>
</reference>
<keyword evidence="3" id="KW-1003">Cell membrane</keyword>
<comment type="subcellular location">
    <subcellularLocation>
        <location evidence="1">Cell membrane</location>
        <topology evidence="1">Multi-pass membrane protein</topology>
    </subcellularLocation>
</comment>
<keyword evidence="4 10" id="KW-0812">Transmembrane</keyword>
<keyword evidence="6 10" id="KW-0472">Membrane</keyword>
<evidence type="ECO:0000256" key="10">
    <source>
        <dbReference type="SAM" id="Phobius"/>
    </source>
</evidence>
<dbReference type="InterPro" id="IPR052192">
    <property type="entry name" value="Insect_Ionotropic_Sensory_Rcpt"/>
</dbReference>
<keyword evidence="7 12" id="KW-0675">Receptor</keyword>
<evidence type="ECO:0000256" key="7">
    <source>
        <dbReference type="ARBA" id="ARBA00023170"/>
    </source>
</evidence>
<feature type="transmembrane region" description="Helical" evidence="10">
    <location>
        <begin position="151"/>
        <end position="172"/>
    </location>
</feature>
<evidence type="ECO:0000256" key="1">
    <source>
        <dbReference type="ARBA" id="ARBA00004651"/>
    </source>
</evidence>
<dbReference type="GO" id="GO:0050906">
    <property type="term" value="P:detection of stimulus involved in sensory perception"/>
    <property type="evidence" value="ECO:0007669"/>
    <property type="project" value="UniProtKB-ARBA"/>
</dbReference>
<name>A0A8D9EA54_9HEMI</name>
<keyword evidence="8" id="KW-0325">Glycoprotein</keyword>
<organism evidence="12">
    <name type="scientific">Cacopsylla melanoneura</name>
    <dbReference type="NCBI Taxonomy" id="428564"/>
    <lineage>
        <taxon>Eukaryota</taxon>
        <taxon>Metazoa</taxon>
        <taxon>Ecdysozoa</taxon>
        <taxon>Arthropoda</taxon>
        <taxon>Hexapoda</taxon>
        <taxon>Insecta</taxon>
        <taxon>Pterygota</taxon>
        <taxon>Neoptera</taxon>
        <taxon>Paraneoptera</taxon>
        <taxon>Hemiptera</taxon>
        <taxon>Sternorrhyncha</taxon>
        <taxon>Psylloidea</taxon>
        <taxon>Psyllidae</taxon>
        <taxon>Psyllinae</taxon>
        <taxon>Cacopsylla</taxon>
    </lineage>
</organism>
<feature type="transmembrane region" description="Helical" evidence="10">
    <location>
        <begin position="59"/>
        <end position="80"/>
    </location>
</feature>
<evidence type="ECO:0000256" key="6">
    <source>
        <dbReference type="ARBA" id="ARBA00023136"/>
    </source>
</evidence>
<evidence type="ECO:0000256" key="8">
    <source>
        <dbReference type="ARBA" id="ARBA00023180"/>
    </source>
</evidence>
<evidence type="ECO:0000256" key="5">
    <source>
        <dbReference type="ARBA" id="ARBA00022989"/>
    </source>
</evidence>
<dbReference type="PANTHER" id="PTHR42643:SF24">
    <property type="entry name" value="IONOTROPIC RECEPTOR 60A"/>
    <property type="match status" value="1"/>
</dbReference>
<proteinExistence type="inferred from homology"/>
<evidence type="ECO:0000256" key="4">
    <source>
        <dbReference type="ARBA" id="ARBA00022692"/>
    </source>
</evidence>
<dbReference type="InterPro" id="IPR001320">
    <property type="entry name" value="Iontro_rcpt_C"/>
</dbReference>
<feature type="transmembrane region" description="Helical" evidence="10">
    <location>
        <begin position="342"/>
        <end position="365"/>
    </location>
</feature>
<keyword evidence="5 10" id="KW-1133">Transmembrane helix</keyword>
<sequence>MLMNGTADVRLVPVIVTTADNEDFDFTLPVAQNWYELFTRSDDDGASSLSYIVTWSDKLWFAFAGTCLLLSLITYSMLYLRYNYRLEKLDDEIVDPATAVSPDEGNPLNKTELMMKQKYTNISLGNCFLNVLGSFTSQGCECPSRSYSIRLVILVCLFFGLLMNTSYSAVLVSRLATGQKEILFPTLTSVAQAKTHTLCVRTGSFAYVKLKERETDSQLKPEWRDIVNKLPACLNESSQQNIANAICKDNVVVLETPIIMAAILKDLERTNSCPVMRMAGRNAKAVASLFMTKWNPLRQDFNEIIFRMHTTGILDYLQQKWLSRTMPDYKELVSSEVRMDHIAGVLLVYFLAILLSSCILMIEILSTGCKYNNTRPGQKPNKNQSLSERNLLGNETEPKETVNEDLTLLGSYKAQIPIRRAFM</sequence>
<evidence type="ECO:0000259" key="11">
    <source>
        <dbReference type="Pfam" id="PF00060"/>
    </source>
</evidence>
<dbReference type="Gene3D" id="1.10.287.70">
    <property type="match status" value="1"/>
</dbReference>
<dbReference type="SUPFAM" id="SSF53850">
    <property type="entry name" value="Periplasmic binding protein-like II"/>
    <property type="match status" value="1"/>
</dbReference>
<evidence type="ECO:0000313" key="12">
    <source>
        <dbReference type="EMBL" id="CAG6744255.1"/>
    </source>
</evidence>
<comment type="similarity">
    <text evidence="2">Belongs to the glutamate-gated ion channel (TC 1.A.10.1) family.</text>
</comment>
<dbReference type="GO" id="GO:0005886">
    <property type="term" value="C:plasma membrane"/>
    <property type="evidence" value="ECO:0007669"/>
    <property type="project" value="UniProtKB-SubCell"/>
</dbReference>
<dbReference type="Pfam" id="PF00060">
    <property type="entry name" value="Lig_chan"/>
    <property type="match status" value="1"/>
</dbReference>
<dbReference type="EMBL" id="HBUF01462787">
    <property type="protein sequence ID" value="CAG6744255.1"/>
    <property type="molecule type" value="Transcribed_RNA"/>
</dbReference>
<feature type="compositionally biased region" description="Polar residues" evidence="9">
    <location>
        <begin position="373"/>
        <end position="388"/>
    </location>
</feature>